<feature type="compositionally biased region" description="Acidic residues" evidence="7">
    <location>
        <begin position="1158"/>
        <end position="1169"/>
    </location>
</feature>
<dbReference type="VEuPathDB" id="FungiDB:CAGL0F03267g"/>
<feature type="domain" description="VASt" evidence="9">
    <location>
        <begin position="749"/>
        <end position="916"/>
    </location>
</feature>
<dbReference type="Gene3D" id="2.30.29.30">
    <property type="entry name" value="Pleckstrin-homology domain (PH domain)/Phosphotyrosine-binding domain (PTB)"/>
    <property type="match status" value="1"/>
</dbReference>
<feature type="compositionally biased region" description="Low complexity" evidence="7">
    <location>
        <begin position="20"/>
        <end position="32"/>
    </location>
</feature>
<feature type="region of interest" description="Disordered" evidence="7">
    <location>
        <begin position="666"/>
        <end position="749"/>
    </location>
</feature>
<keyword evidence="3 8" id="KW-0812">Transmembrane</keyword>
<dbReference type="GO" id="GO:0140268">
    <property type="term" value="C:endoplasmic reticulum-plasma membrane contact site"/>
    <property type="evidence" value="ECO:0007669"/>
    <property type="project" value="TreeGrafter"/>
</dbReference>
<feature type="compositionally biased region" description="Polar residues" evidence="7">
    <location>
        <begin position="463"/>
        <end position="473"/>
    </location>
</feature>
<proteinExistence type="inferred from homology"/>
<feature type="compositionally biased region" description="Basic and acidic residues" evidence="7">
    <location>
        <begin position="306"/>
        <end position="322"/>
    </location>
</feature>
<evidence type="ECO:0000256" key="3">
    <source>
        <dbReference type="ARBA" id="ARBA00022692"/>
    </source>
</evidence>
<keyword evidence="5 8" id="KW-0472">Membrane</keyword>
<evidence type="ECO:0000256" key="8">
    <source>
        <dbReference type="SAM" id="Phobius"/>
    </source>
</evidence>
<evidence type="ECO:0000259" key="9">
    <source>
        <dbReference type="PROSITE" id="PS51778"/>
    </source>
</evidence>
<organism evidence="10 11">
    <name type="scientific">Candida glabrata</name>
    <name type="common">Yeast</name>
    <name type="synonym">Torulopsis glabrata</name>
    <dbReference type="NCBI Taxonomy" id="5478"/>
    <lineage>
        <taxon>Eukaryota</taxon>
        <taxon>Fungi</taxon>
        <taxon>Dikarya</taxon>
        <taxon>Ascomycota</taxon>
        <taxon>Saccharomycotina</taxon>
        <taxon>Saccharomycetes</taxon>
        <taxon>Saccharomycetales</taxon>
        <taxon>Saccharomycetaceae</taxon>
        <taxon>Nakaseomyces</taxon>
    </lineage>
</organism>
<feature type="compositionally biased region" description="Acidic residues" evidence="7">
    <location>
        <begin position="673"/>
        <end position="693"/>
    </location>
</feature>
<feature type="compositionally biased region" description="Polar residues" evidence="7">
    <location>
        <begin position="408"/>
        <end position="417"/>
    </location>
</feature>
<feature type="compositionally biased region" description="Basic and acidic residues" evidence="7">
    <location>
        <begin position="423"/>
        <end position="437"/>
    </location>
</feature>
<feature type="compositionally biased region" description="Polar residues" evidence="7">
    <location>
        <begin position="323"/>
        <end position="338"/>
    </location>
</feature>
<evidence type="ECO:0000256" key="4">
    <source>
        <dbReference type="ARBA" id="ARBA00022989"/>
    </source>
</evidence>
<feature type="transmembrane region" description="Helical" evidence="8">
    <location>
        <begin position="1191"/>
        <end position="1211"/>
    </location>
</feature>
<keyword evidence="4 8" id="KW-1133">Transmembrane helix</keyword>
<dbReference type="Proteomes" id="UP000054886">
    <property type="component" value="Unassembled WGS sequence"/>
</dbReference>
<protein>
    <submittedName>
        <fullName evidence="10">GRAM domain-containing protein YSP2</fullName>
    </submittedName>
</protein>
<dbReference type="InterPro" id="IPR011993">
    <property type="entry name" value="PH-like_dom_sf"/>
</dbReference>
<dbReference type="InterPro" id="IPR051482">
    <property type="entry name" value="Cholesterol_transport"/>
</dbReference>
<feature type="compositionally biased region" description="Basic and acidic residues" evidence="7">
    <location>
        <begin position="238"/>
        <end position="249"/>
    </location>
</feature>
<dbReference type="Pfam" id="PF16016">
    <property type="entry name" value="VASt"/>
    <property type="match status" value="2"/>
</dbReference>
<dbReference type="GO" id="GO:0120015">
    <property type="term" value="F:sterol transfer activity"/>
    <property type="evidence" value="ECO:0007669"/>
    <property type="project" value="EnsemblFungi"/>
</dbReference>
<dbReference type="CDD" id="cd13220">
    <property type="entry name" value="PH-GRAM_GRAMDC"/>
    <property type="match status" value="1"/>
</dbReference>
<feature type="domain" description="VASt" evidence="9">
    <location>
        <begin position="962"/>
        <end position="1129"/>
    </location>
</feature>
<dbReference type="VEuPathDB" id="FungiDB:B1J91_F03267g"/>
<accession>A0A0W0CBH3</accession>
<dbReference type="GO" id="GO:0032366">
    <property type="term" value="P:intracellular sterol transport"/>
    <property type="evidence" value="ECO:0007669"/>
    <property type="project" value="TreeGrafter"/>
</dbReference>
<feature type="compositionally biased region" description="Polar residues" evidence="7">
    <location>
        <begin position="696"/>
        <end position="714"/>
    </location>
</feature>
<feature type="region of interest" description="Disordered" evidence="7">
    <location>
        <begin position="1"/>
        <end position="89"/>
    </location>
</feature>
<dbReference type="PANTHER" id="PTHR23319">
    <property type="entry name" value="GRAM DOMAIN CONTAINING 1B, ISOFORM E"/>
    <property type="match status" value="1"/>
</dbReference>
<dbReference type="InterPro" id="IPR004182">
    <property type="entry name" value="GRAM"/>
</dbReference>
<gene>
    <name evidence="10" type="ORF">AO440_001238</name>
</gene>
<evidence type="ECO:0000256" key="6">
    <source>
        <dbReference type="ARBA" id="ARBA00037847"/>
    </source>
</evidence>
<dbReference type="GO" id="GO:0032541">
    <property type="term" value="C:cortical endoplasmic reticulum"/>
    <property type="evidence" value="ECO:0007669"/>
    <property type="project" value="EnsemblFungi"/>
</dbReference>
<evidence type="ECO:0000313" key="10">
    <source>
        <dbReference type="EMBL" id="KTB12325.1"/>
    </source>
</evidence>
<dbReference type="GO" id="GO:0005739">
    <property type="term" value="C:mitochondrion"/>
    <property type="evidence" value="ECO:0007669"/>
    <property type="project" value="TreeGrafter"/>
</dbReference>
<dbReference type="Pfam" id="PF02893">
    <property type="entry name" value="GRAM"/>
    <property type="match status" value="1"/>
</dbReference>
<dbReference type="PROSITE" id="PS51778">
    <property type="entry name" value="VAST"/>
    <property type="match status" value="2"/>
</dbReference>
<feature type="region of interest" description="Disordered" evidence="7">
    <location>
        <begin position="1136"/>
        <end position="1171"/>
    </location>
</feature>
<dbReference type="VEuPathDB" id="FungiDB:GVI51_F03003"/>
<sequence>MTGLTKLLHLDKKKQKRKSSASASASASPTSKPDVSPRKIHTPEPVPHAHRPTVVLPDVSSLKSTPMHKTRSNSTYNSNGNNSHGLDPAEPGFLNIPIFMDITNVSDQETHAGDKAPSAAGDAKLVRPEIVTQLTSKQGSITPGHTDNQFFDTLVKMAHEASVSAGESATSALRNVTNNVAHLALPADAKDSHSQQNSRENSQVNLQEHHQQNQQESHSKSDAQSKSDAHSHLSVASHETDDASKHSKRNSREFLKSLDNMLAEDGQAAGAVPGNFPNESRDLQRAVNEQDQKENVDAAVAPEFTEDGHRVAKVEPLREKELNNSPLANKSRQQTTDNGKSKSCFVEAMFNTPNIDPAAKAKEEHMKSHRAQTEVNRSTGDISIDSRGALRAATTSSPRRHSSSISSEKNNGHSNHSPHYHSPLHDSGAEIEQRHSIDVPSNAGGGDHRSRSLSKTILGRRSFSPNSMGMNSLPSSAIRYSISKVKNAIDITDSSSGKPRSSFADSIKSSSSTGTNPDGTRVDLDTESNQGPIKLKNMKYASDRKNKEFHSMFKNSNINPEEKLISEQSCALSRDILLQGKLFIAEEHLCFYSNILGWTSTVVIAYKDIDQIEKKTTAGIFHNAIAIDTPDAKYLFASFLSRDSTFDLLTDIWNQIVIGMRLREKGNKGSMSDDSDSDYDDSMSESELSDGEMDSTANNDQQTEQTELDSTPSGTMDKPKKSKSKPKSGSSSFGPEKHEPTTADYQPASGEKMINKTIIKAPMGKVAHILFGDDTSYLVSILKAQKNYDISAIPKILETKKRDYQYTKPISGSIGPSKTKCIISETLETYDLDSSIKMVQMTKNPDVPSGNSFVVKTTFLLNWAADNSTEFRVYVGVEWTGKSWIKGAIEKGTFDGVTDTTKTMVNEINKYLPKLTSSNAEEESEPSEGEEEEVEEVIEILDLPHQGPLVHEATKANVEKTKDDVVIEQNVKLPAPLGTCFELVFGKDTSYIKRITENQNNFDLSEIPGFSNNKREFTYTKRLNNSIGPKQTKCLITETIEHMDINNYIMVKQVTKTPDVPSGNSFAVHSCIYMSWGPGNSTLLTVVSKVVWSGKSFLKGAIEKGSIDGQKGSVSILIKELKDIISSAGTTKKKIKSKKSKKSKKAPKATEPAPVVESPEEEATEETQESESSLVSSIMDKLMDFDITSPFGIASVLIILVIVILFFKAIFWRSSIEPRMQFMRPGRIIIDGSEYNYVPSFKTLYEMYEDDIRKSIKNKQYYKNNIILESEKTIWDWVNDRGNESTHTNNAHASTYDKKKVEELEETIKLTELQLEQMKQLLKKQAHGLL</sequence>
<feature type="compositionally biased region" description="Basic residues" evidence="7">
    <location>
        <begin position="1136"/>
        <end position="1147"/>
    </location>
</feature>
<comment type="similarity">
    <text evidence="2">Belongs to the YSP2 family.</text>
</comment>
<evidence type="ECO:0000256" key="1">
    <source>
        <dbReference type="ARBA" id="ARBA00004586"/>
    </source>
</evidence>
<feature type="region of interest" description="Disordered" evidence="7">
    <location>
        <begin position="491"/>
        <end position="529"/>
    </location>
</feature>
<feature type="compositionally biased region" description="Low complexity" evidence="7">
    <location>
        <begin position="501"/>
        <end position="512"/>
    </location>
</feature>
<evidence type="ECO:0000256" key="2">
    <source>
        <dbReference type="ARBA" id="ARBA00006582"/>
    </source>
</evidence>
<feature type="compositionally biased region" description="Basic and acidic residues" evidence="7">
    <location>
        <begin position="207"/>
        <end position="231"/>
    </location>
</feature>
<dbReference type="VEuPathDB" id="FungiDB:GWK60_F03003"/>
<reference evidence="10 11" key="1">
    <citation type="submission" date="2015-10" db="EMBL/GenBank/DDBJ databases">
        <title>Draft genomes sequences of Candida glabrata isolates 1A, 1B, 2A, 2B, 3A and 3B.</title>
        <authorList>
            <person name="Haavelsrud O.E."/>
            <person name="Gaustad P."/>
        </authorList>
    </citation>
    <scope>NUCLEOTIDE SEQUENCE [LARGE SCALE GENOMIC DNA]</scope>
    <source>
        <strain evidence="10">910700640</strain>
    </source>
</reference>
<dbReference type="InterPro" id="IPR031968">
    <property type="entry name" value="VASt"/>
</dbReference>
<feature type="compositionally biased region" description="Basic and acidic residues" evidence="7">
    <location>
        <begin position="279"/>
        <end position="296"/>
    </location>
</feature>
<feature type="compositionally biased region" description="Low complexity" evidence="7">
    <location>
        <begin position="72"/>
        <end position="83"/>
    </location>
</feature>
<dbReference type="EMBL" id="LLZZ01000022">
    <property type="protein sequence ID" value="KTB12325.1"/>
    <property type="molecule type" value="Genomic_DNA"/>
</dbReference>
<dbReference type="PANTHER" id="PTHR23319:SF4">
    <property type="entry name" value="GRAM DOMAIN CONTAINING 1B, ISOFORM E"/>
    <property type="match status" value="1"/>
</dbReference>
<dbReference type="GO" id="GO:0005886">
    <property type="term" value="C:plasma membrane"/>
    <property type="evidence" value="ECO:0007669"/>
    <property type="project" value="TreeGrafter"/>
</dbReference>
<feature type="region of interest" description="Disordered" evidence="7">
    <location>
        <begin position="361"/>
        <end position="473"/>
    </location>
</feature>
<evidence type="ECO:0000256" key="5">
    <source>
        <dbReference type="ARBA" id="ARBA00023136"/>
    </source>
</evidence>
<comment type="subcellular location">
    <subcellularLocation>
        <location evidence="6">Endomembrane system</location>
        <topology evidence="6">Single-pass membrane protein</topology>
    </subcellularLocation>
    <subcellularLocation>
        <location evidence="1">Endoplasmic reticulum membrane</location>
    </subcellularLocation>
</comment>
<dbReference type="GO" id="GO:0005789">
    <property type="term" value="C:endoplasmic reticulum membrane"/>
    <property type="evidence" value="ECO:0007669"/>
    <property type="project" value="UniProtKB-SubCell"/>
</dbReference>
<dbReference type="SMART" id="SM00568">
    <property type="entry name" value="GRAM"/>
    <property type="match status" value="1"/>
</dbReference>
<dbReference type="GO" id="GO:0032934">
    <property type="term" value="F:sterol binding"/>
    <property type="evidence" value="ECO:0007669"/>
    <property type="project" value="EnsemblFungi"/>
</dbReference>
<comment type="caution">
    <text evidence="10">The sequence shown here is derived from an EMBL/GenBank/DDBJ whole genome shotgun (WGS) entry which is preliminary data.</text>
</comment>
<name>A0A0W0CBH3_CANGB</name>
<feature type="region of interest" description="Disordered" evidence="7">
    <location>
        <begin position="188"/>
        <end position="249"/>
    </location>
</feature>
<evidence type="ECO:0000256" key="7">
    <source>
        <dbReference type="SAM" id="MobiDB-lite"/>
    </source>
</evidence>
<evidence type="ECO:0000313" key="11">
    <source>
        <dbReference type="Proteomes" id="UP000054886"/>
    </source>
</evidence>
<feature type="region of interest" description="Disordered" evidence="7">
    <location>
        <begin position="268"/>
        <end position="340"/>
    </location>
</feature>